<feature type="binding site" evidence="12">
    <location>
        <position position="221"/>
    </location>
    <ligand>
        <name>ATP</name>
        <dbReference type="ChEBI" id="CHEBI:30616"/>
    </ligand>
</feature>
<comment type="caution">
    <text evidence="18">The sequence shown here is derived from an EMBL/GenBank/DDBJ whole genome shotgun (WGS) entry which is preliminary data.</text>
</comment>
<evidence type="ECO:0000256" key="6">
    <source>
        <dbReference type="ARBA" id="ARBA00022723"/>
    </source>
</evidence>
<dbReference type="InterPro" id="IPR048840">
    <property type="entry name" value="PolA_pol_NTPase"/>
</dbReference>
<dbReference type="SUPFAM" id="SSF81631">
    <property type="entry name" value="PAP/OAS1 substrate-binding domain"/>
    <property type="match status" value="1"/>
</dbReference>
<evidence type="ECO:0000259" key="15">
    <source>
        <dbReference type="Pfam" id="PF04926"/>
    </source>
</evidence>
<evidence type="ECO:0000256" key="13">
    <source>
        <dbReference type="PIRSR" id="PIRSR018425-2"/>
    </source>
</evidence>
<feature type="binding site" evidence="12">
    <location>
        <begin position="230"/>
        <end position="231"/>
    </location>
    <ligand>
        <name>ATP</name>
        <dbReference type="ChEBI" id="CHEBI:30616"/>
    </ligand>
</feature>
<dbReference type="GO" id="GO:0031123">
    <property type="term" value="P:RNA 3'-end processing"/>
    <property type="evidence" value="ECO:0007669"/>
    <property type="project" value="InterPro"/>
</dbReference>
<dbReference type="PANTHER" id="PTHR10682:SF10">
    <property type="entry name" value="POLYNUCLEOTIDE ADENYLYLTRANSFERASE"/>
    <property type="match status" value="1"/>
</dbReference>
<feature type="domain" description="Poly(A) polymerase nucleotidyltransferase" evidence="17">
    <location>
        <begin position="9"/>
        <end position="198"/>
    </location>
</feature>
<evidence type="ECO:0000313" key="19">
    <source>
        <dbReference type="Proteomes" id="UP001259832"/>
    </source>
</evidence>
<evidence type="ECO:0000256" key="7">
    <source>
        <dbReference type="ARBA" id="ARBA00022741"/>
    </source>
</evidence>
<dbReference type="FunFam" id="3.30.460.10:FF:000092">
    <property type="entry name" value="Poly(A) polymerase, putative"/>
    <property type="match status" value="1"/>
</dbReference>
<organism evidence="18 19">
    <name type="scientific">Phytophthora citrophthora</name>
    <dbReference type="NCBI Taxonomy" id="4793"/>
    <lineage>
        <taxon>Eukaryota</taxon>
        <taxon>Sar</taxon>
        <taxon>Stramenopiles</taxon>
        <taxon>Oomycota</taxon>
        <taxon>Peronosporomycetes</taxon>
        <taxon>Peronosporales</taxon>
        <taxon>Peronosporaceae</taxon>
        <taxon>Phytophthora</taxon>
    </lineage>
</organism>
<reference evidence="18" key="1">
    <citation type="submission" date="2023-08" db="EMBL/GenBank/DDBJ databases">
        <title>Reference Genome Resource for the Citrus Pathogen Phytophthora citrophthora.</title>
        <authorList>
            <person name="Moller H."/>
            <person name="Coetzee B."/>
            <person name="Rose L.J."/>
            <person name="Van Niekerk J.M."/>
        </authorList>
    </citation>
    <scope>NUCLEOTIDE SEQUENCE</scope>
    <source>
        <strain evidence="18">STE-U-9442</strain>
    </source>
</reference>
<evidence type="ECO:0000256" key="8">
    <source>
        <dbReference type="ARBA" id="ARBA00022840"/>
    </source>
</evidence>
<feature type="binding site" evidence="13">
    <location>
        <position position="99"/>
    </location>
    <ligand>
        <name>Mg(2+)</name>
        <dbReference type="ChEBI" id="CHEBI:18420"/>
        <label>2</label>
        <note>catalytic</note>
    </ligand>
</feature>
<feature type="domain" description="Poly(A) polymerase RNA-binding" evidence="15">
    <location>
        <begin position="353"/>
        <end position="409"/>
    </location>
</feature>
<comment type="cofactor">
    <cofactor evidence="13">
        <name>Mg(2+)</name>
        <dbReference type="ChEBI" id="CHEBI:18420"/>
    </cofactor>
    <text evidence="13">Binds 2 magnesium ions. Also active with manganese.</text>
</comment>
<dbReference type="FunFam" id="1.10.1410.10:FF:000001">
    <property type="entry name" value="Putative poly(A) polymerase gamma"/>
    <property type="match status" value="1"/>
</dbReference>
<proteinExistence type="inferred from homology"/>
<evidence type="ECO:0000259" key="17">
    <source>
        <dbReference type="Pfam" id="PF20750"/>
    </source>
</evidence>
<sequence>MISCVQLMTPLSTAEPSDEDKRLNDELLQTLRSCGLYESEEQLARRDRVLQKLQRVLQEYVLHEGLEHYSEEEAATKRVQLPTFGSCRLGVQSAEADIDTLCIAPRFCSRASFFEKAPILLEATPDVKGLRVISDAFVPVIKMKVDDIPVDLLFVSLDLDSIPEDLNILDDQYLRGKDEASVRSCNGVRVTEKILQLVPNQEHFRTTLIAVKHWARVRGIYSNVLGFLGGVNWAILVARICQFYPNSLPASLLSRFFRIYQMWTWPNPIMLDRVDNPLNLSFSGWNPKVNVRDRMHLMPIITPAYPALNSSYNVMATTLRILKTEFGKGFNRTLEIETKKSSWAKLFVAPVLFQRSKHFLRVQITANTAEDFDGWFGWVESRLRHLFLRLEALPELRIHPFARFFDFVETKDVSPENSSKCEVHTSWLFIGLGFPAPKKAPIAGATHNVDLTDVIRDFAFYVDQWEGRHGGMDMLIDHVTRSQIPEWVVESVDNGADDSKHLRRNSPTNKPSKKKKRDAGDNSDCNGVNKATEVTGNSSKKCKGT</sequence>
<dbReference type="Gene3D" id="3.30.70.590">
    <property type="entry name" value="Poly(A) polymerase predicted RNA binding domain"/>
    <property type="match status" value="1"/>
</dbReference>
<dbReference type="GO" id="GO:0005524">
    <property type="term" value="F:ATP binding"/>
    <property type="evidence" value="ECO:0007669"/>
    <property type="project" value="UniProtKB-UniRule"/>
</dbReference>
<feature type="binding site" evidence="12">
    <location>
        <position position="212"/>
    </location>
    <ligand>
        <name>ATP</name>
        <dbReference type="ChEBI" id="CHEBI:30616"/>
    </ligand>
</feature>
<evidence type="ECO:0000256" key="11">
    <source>
        <dbReference type="PIRNR" id="PIRNR018425"/>
    </source>
</evidence>
<keyword evidence="10 11" id="KW-0539">Nucleus</keyword>
<evidence type="ECO:0000256" key="2">
    <source>
        <dbReference type="ARBA" id="ARBA00004123"/>
    </source>
</evidence>
<comment type="similarity">
    <text evidence="3 11">Belongs to the poly(A) polymerase family.</text>
</comment>
<dbReference type="Pfam" id="PF20750">
    <property type="entry name" value="PAP_NTPase"/>
    <property type="match status" value="1"/>
</dbReference>
<feature type="region of interest" description="Disordered" evidence="14">
    <location>
        <begin position="495"/>
        <end position="545"/>
    </location>
</feature>
<feature type="binding site" evidence="13">
    <location>
        <position position="151"/>
    </location>
    <ligand>
        <name>Mg(2+)</name>
        <dbReference type="ChEBI" id="CHEBI:18420"/>
        <label>2</label>
        <note>catalytic</note>
    </ligand>
</feature>
<dbReference type="Gene3D" id="3.30.460.10">
    <property type="entry name" value="Beta Polymerase, domain 2"/>
    <property type="match status" value="1"/>
</dbReference>
<dbReference type="Gene3D" id="1.10.1410.10">
    <property type="match status" value="1"/>
</dbReference>
<feature type="domain" description="Poly(A) polymerase RNA-binding" evidence="15">
    <location>
        <begin position="413"/>
        <end position="491"/>
    </location>
</feature>
<feature type="domain" description="Poly(A) polymerase central" evidence="16">
    <location>
        <begin position="203"/>
        <end position="347"/>
    </location>
</feature>
<keyword evidence="8 11" id="KW-0067">ATP-binding</keyword>
<dbReference type="Pfam" id="PF04926">
    <property type="entry name" value="PAP_RNA-bind"/>
    <property type="match status" value="2"/>
</dbReference>
<dbReference type="EC" id="2.7.7.19" evidence="11"/>
<dbReference type="InterPro" id="IPR007012">
    <property type="entry name" value="PolA_pol_cen_dom"/>
</dbReference>
<keyword evidence="4 11" id="KW-0507">mRNA processing</keyword>
<name>A0AAD9LCA9_9STRA</name>
<dbReference type="InterPro" id="IPR007010">
    <property type="entry name" value="PolA_pol_RNA-bd_dom"/>
</dbReference>
<comment type="catalytic activity">
    <reaction evidence="11">
        <text>RNA(n) + ATP = RNA(n)-3'-adenine ribonucleotide + diphosphate</text>
        <dbReference type="Rhea" id="RHEA:11332"/>
        <dbReference type="Rhea" id="RHEA-COMP:14527"/>
        <dbReference type="Rhea" id="RHEA-COMP:17347"/>
        <dbReference type="ChEBI" id="CHEBI:30616"/>
        <dbReference type="ChEBI" id="CHEBI:33019"/>
        <dbReference type="ChEBI" id="CHEBI:140395"/>
        <dbReference type="ChEBI" id="CHEBI:173115"/>
        <dbReference type="EC" id="2.7.7.19"/>
    </reaction>
</comment>
<feature type="binding site" evidence="13">
    <location>
        <position position="97"/>
    </location>
    <ligand>
        <name>Mg(2+)</name>
        <dbReference type="ChEBI" id="CHEBI:18420"/>
        <label>2</label>
        <note>catalytic</note>
    </ligand>
</feature>
<feature type="binding site" evidence="12">
    <location>
        <position position="151"/>
    </location>
    <ligand>
        <name>ATP</name>
        <dbReference type="ChEBI" id="CHEBI:30616"/>
    </ligand>
</feature>
<comment type="subcellular location">
    <subcellularLocation>
        <location evidence="2 11">Nucleus</location>
    </subcellularLocation>
</comment>
<evidence type="ECO:0000256" key="3">
    <source>
        <dbReference type="ARBA" id="ARBA00010912"/>
    </source>
</evidence>
<feature type="binding site" evidence="12">
    <location>
        <begin position="97"/>
        <end position="99"/>
    </location>
    <ligand>
        <name>ATP</name>
        <dbReference type="ChEBI" id="CHEBI:30616"/>
    </ligand>
</feature>
<dbReference type="SUPFAM" id="SSF55003">
    <property type="entry name" value="PAP/Archaeal CCA-adding enzyme, C-terminal domain"/>
    <property type="match status" value="1"/>
</dbReference>
<evidence type="ECO:0000256" key="9">
    <source>
        <dbReference type="ARBA" id="ARBA00022842"/>
    </source>
</evidence>
<keyword evidence="5 11" id="KW-0808">Transferase</keyword>
<dbReference type="PANTHER" id="PTHR10682">
    <property type="entry name" value="POLY A POLYMERASE"/>
    <property type="match status" value="1"/>
</dbReference>
<dbReference type="GO" id="GO:0006397">
    <property type="term" value="P:mRNA processing"/>
    <property type="evidence" value="ECO:0007669"/>
    <property type="project" value="UniProtKB-KW"/>
</dbReference>
<evidence type="ECO:0000256" key="12">
    <source>
        <dbReference type="PIRSR" id="PIRSR018425-1"/>
    </source>
</evidence>
<dbReference type="SUPFAM" id="SSF81301">
    <property type="entry name" value="Nucleotidyltransferase"/>
    <property type="match status" value="1"/>
</dbReference>
<dbReference type="AlphaFoldDB" id="A0AAD9LCA9"/>
<protein>
    <recommendedName>
        <fullName evidence="11">Poly(A) polymerase</fullName>
        <ecNumber evidence="11">2.7.7.19</ecNumber>
    </recommendedName>
</protein>
<evidence type="ECO:0000256" key="10">
    <source>
        <dbReference type="ARBA" id="ARBA00023242"/>
    </source>
</evidence>
<dbReference type="InterPro" id="IPR011068">
    <property type="entry name" value="NuclTrfase_I-like_C"/>
</dbReference>
<dbReference type="GO" id="GO:0046872">
    <property type="term" value="F:metal ion binding"/>
    <property type="evidence" value="ECO:0007669"/>
    <property type="project" value="UniProtKB-KW"/>
</dbReference>
<gene>
    <name evidence="18" type="ORF">P3T76_014333</name>
</gene>
<feature type="binding site" evidence="13">
    <location>
        <position position="97"/>
    </location>
    <ligand>
        <name>Mg(2+)</name>
        <dbReference type="ChEBI" id="CHEBI:18420"/>
        <label>1</label>
        <note>catalytic</note>
    </ligand>
</feature>
<feature type="binding site" evidence="12">
    <location>
        <begin position="84"/>
        <end position="86"/>
    </location>
    <ligand>
        <name>ATP</name>
        <dbReference type="ChEBI" id="CHEBI:30616"/>
    </ligand>
</feature>
<evidence type="ECO:0000256" key="14">
    <source>
        <dbReference type="SAM" id="MobiDB-lite"/>
    </source>
</evidence>
<dbReference type="Pfam" id="PF04928">
    <property type="entry name" value="PAP_central"/>
    <property type="match status" value="1"/>
</dbReference>
<dbReference type="GO" id="GO:0003723">
    <property type="term" value="F:RNA binding"/>
    <property type="evidence" value="ECO:0007669"/>
    <property type="project" value="UniProtKB-UniRule"/>
</dbReference>
<keyword evidence="7 11" id="KW-0547">Nucleotide-binding</keyword>
<dbReference type="FunFam" id="3.30.70.590:FF:000015">
    <property type="entry name" value="Predicted protein"/>
    <property type="match status" value="1"/>
</dbReference>
<feature type="binding site" evidence="13">
    <location>
        <position position="99"/>
    </location>
    <ligand>
        <name>Mg(2+)</name>
        <dbReference type="ChEBI" id="CHEBI:18420"/>
        <label>1</label>
        <note>catalytic</note>
    </ligand>
</feature>
<evidence type="ECO:0000259" key="16">
    <source>
        <dbReference type="Pfam" id="PF04928"/>
    </source>
</evidence>
<evidence type="ECO:0000313" key="18">
    <source>
        <dbReference type="EMBL" id="KAK1930099.1"/>
    </source>
</evidence>
<keyword evidence="6 13" id="KW-0479">Metal-binding</keyword>
<dbReference type="CDD" id="cd05402">
    <property type="entry name" value="NT_PAP_TUTase"/>
    <property type="match status" value="1"/>
</dbReference>
<dbReference type="GO" id="GO:1990817">
    <property type="term" value="F:poly(A) RNA polymerase activity"/>
    <property type="evidence" value="ECO:0007669"/>
    <property type="project" value="UniProtKB-UniRule"/>
</dbReference>
<dbReference type="GO" id="GO:0005634">
    <property type="term" value="C:nucleus"/>
    <property type="evidence" value="ECO:0007669"/>
    <property type="project" value="UniProtKB-SubCell"/>
</dbReference>
<dbReference type="EMBL" id="JASMQC010000041">
    <property type="protein sequence ID" value="KAK1930099.1"/>
    <property type="molecule type" value="Genomic_DNA"/>
</dbReference>
<comment type="cofactor">
    <cofactor evidence="1">
        <name>Mn(2+)</name>
        <dbReference type="ChEBI" id="CHEBI:29035"/>
    </cofactor>
</comment>
<keyword evidence="9 13" id="KW-0460">Magnesium</keyword>
<dbReference type="InterPro" id="IPR043519">
    <property type="entry name" value="NT_sf"/>
</dbReference>
<keyword evidence="19" id="KW-1185">Reference proteome</keyword>
<accession>A0AAD9LCA9</accession>
<dbReference type="PIRSF" id="PIRSF018425">
    <property type="entry name" value="PolyA_polymerase"/>
    <property type="match status" value="1"/>
</dbReference>
<comment type="function">
    <text evidence="11">Polymerase that creates the 3'-poly(A) tail of mRNA's.</text>
</comment>
<evidence type="ECO:0000256" key="5">
    <source>
        <dbReference type="ARBA" id="ARBA00022679"/>
    </source>
</evidence>
<evidence type="ECO:0000256" key="1">
    <source>
        <dbReference type="ARBA" id="ARBA00001936"/>
    </source>
</evidence>
<dbReference type="InterPro" id="IPR014492">
    <property type="entry name" value="PolyA_polymerase"/>
</dbReference>
<dbReference type="Proteomes" id="UP001259832">
    <property type="component" value="Unassembled WGS sequence"/>
</dbReference>
<evidence type="ECO:0000256" key="4">
    <source>
        <dbReference type="ARBA" id="ARBA00022664"/>
    </source>
</evidence>